<sequence>MCSSMEVIDRAPYAEVTCLNEAMSHGRTLLFDVNVDYWRNRFGVREKKPYKILPGDVFVIADLKPETASDLQRVGRNWTFALLTNVRNDDDEYDNEEKSSFTSFRVKTLADNISKYEMRRKSLFVVPLMNVATNTRIWNALEMKKNPKP</sequence>
<dbReference type="InterPro" id="IPR045529">
    <property type="entry name" value="DUF6469"/>
</dbReference>
<dbReference type="EMBL" id="JBBPBM010000009">
    <property type="protein sequence ID" value="KAK8567488.1"/>
    <property type="molecule type" value="Genomic_DNA"/>
</dbReference>
<protein>
    <recommendedName>
        <fullName evidence="1">DUF6469 domain-containing protein</fullName>
    </recommendedName>
</protein>
<gene>
    <name evidence="2" type="ORF">V6N12_006074</name>
</gene>
<comment type="caution">
    <text evidence="2">The sequence shown here is derived from an EMBL/GenBank/DDBJ whole genome shotgun (WGS) entry which is preliminary data.</text>
</comment>
<feature type="domain" description="DUF6469" evidence="1">
    <location>
        <begin position="12"/>
        <end position="146"/>
    </location>
</feature>
<proteinExistence type="predicted"/>
<keyword evidence="3" id="KW-1185">Reference proteome</keyword>
<dbReference type="Pfam" id="PF20073">
    <property type="entry name" value="DUF6469"/>
    <property type="match status" value="1"/>
</dbReference>
<evidence type="ECO:0000313" key="3">
    <source>
        <dbReference type="Proteomes" id="UP001472677"/>
    </source>
</evidence>
<accession>A0ABR2EY35</accession>
<name>A0ABR2EY35_9ROSI</name>
<organism evidence="2 3">
    <name type="scientific">Hibiscus sabdariffa</name>
    <name type="common">roselle</name>
    <dbReference type="NCBI Taxonomy" id="183260"/>
    <lineage>
        <taxon>Eukaryota</taxon>
        <taxon>Viridiplantae</taxon>
        <taxon>Streptophyta</taxon>
        <taxon>Embryophyta</taxon>
        <taxon>Tracheophyta</taxon>
        <taxon>Spermatophyta</taxon>
        <taxon>Magnoliopsida</taxon>
        <taxon>eudicotyledons</taxon>
        <taxon>Gunneridae</taxon>
        <taxon>Pentapetalae</taxon>
        <taxon>rosids</taxon>
        <taxon>malvids</taxon>
        <taxon>Malvales</taxon>
        <taxon>Malvaceae</taxon>
        <taxon>Malvoideae</taxon>
        <taxon>Hibiscus</taxon>
    </lineage>
</organism>
<reference evidence="2 3" key="1">
    <citation type="journal article" date="2024" name="G3 (Bethesda)">
        <title>Genome assembly of Hibiscus sabdariffa L. provides insights into metabolisms of medicinal natural products.</title>
        <authorList>
            <person name="Kim T."/>
        </authorList>
    </citation>
    <scope>NUCLEOTIDE SEQUENCE [LARGE SCALE GENOMIC DNA]</scope>
    <source>
        <strain evidence="2">TK-2024</strain>
        <tissue evidence="2">Old leaves</tissue>
    </source>
</reference>
<evidence type="ECO:0000259" key="1">
    <source>
        <dbReference type="Pfam" id="PF20073"/>
    </source>
</evidence>
<evidence type="ECO:0000313" key="2">
    <source>
        <dbReference type="EMBL" id="KAK8567488.1"/>
    </source>
</evidence>
<dbReference type="Proteomes" id="UP001472677">
    <property type="component" value="Unassembled WGS sequence"/>
</dbReference>